<dbReference type="Proteomes" id="UP000789759">
    <property type="component" value="Unassembled WGS sequence"/>
</dbReference>
<dbReference type="EMBL" id="CAJVQA010007764">
    <property type="protein sequence ID" value="CAG8661527.1"/>
    <property type="molecule type" value="Genomic_DNA"/>
</dbReference>
<sequence>MDKDLQTIEFNTKKVKLLLEDMQKIDCSLCNFSENEIIICLDLSKMQVCLLNKETNTESAVFDKRNYLFVMFLDYCISSFIGKDYIESAWTPYLQDQDYQRIITKITNCCELQTHQIEFCIELDKLKVCRLLKDNEGDAHTFDQGNYALVIIVNYFDQMYRFKKTAEEADADKFEETFNTEEENYTLFNIIKKCYKDKKKDNDIEVDED</sequence>
<organism evidence="1 2">
    <name type="scientific">Cetraspora pellucida</name>
    <dbReference type="NCBI Taxonomy" id="1433469"/>
    <lineage>
        <taxon>Eukaryota</taxon>
        <taxon>Fungi</taxon>
        <taxon>Fungi incertae sedis</taxon>
        <taxon>Mucoromycota</taxon>
        <taxon>Glomeromycotina</taxon>
        <taxon>Glomeromycetes</taxon>
        <taxon>Diversisporales</taxon>
        <taxon>Gigasporaceae</taxon>
        <taxon>Cetraspora</taxon>
    </lineage>
</organism>
<evidence type="ECO:0000313" key="2">
    <source>
        <dbReference type="Proteomes" id="UP000789759"/>
    </source>
</evidence>
<gene>
    <name evidence="1" type="ORF">CPELLU_LOCUS9826</name>
</gene>
<evidence type="ECO:0000313" key="1">
    <source>
        <dbReference type="EMBL" id="CAG8661527.1"/>
    </source>
</evidence>
<reference evidence="1" key="1">
    <citation type="submission" date="2021-06" db="EMBL/GenBank/DDBJ databases">
        <authorList>
            <person name="Kallberg Y."/>
            <person name="Tangrot J."/>
            <person name="Rosling A."/>
        </authorList>
    </citation>
    <scope>NUCLEOTIDE SEQUENCE</scope>
    <source>
        <strain evidence="1">FL966</strain>
    </source>
</reference>
<name>A0A9N9H707_9GLOM</name>
<protein>
    <submittedName>
        <fullName evidence="1">6731_t:CDS:1</fullName>
    </submittedName>
</protein>
<dbReference type="OrthoDB" id="2439548at2759"/>
<proteinExistence type="predicted"/>
<dbReference type="AlphaFoldDB" id="A0A9N9H707"/>
<keyword evidence="2" id="KW-1185">Reference proteome</keyword>
<accession>A0A9N9H707</accession>
<comment type="caution">
    <text evidence="1">The sequence shown here is derived from an EMBL/GenBank/DDBJ whole genome shotgun (WGS) entry which is preliminary data.</text>
</comment>